<dbReference type="InterPro" id="IPR016024">
    <property type="entry name" value="ARM-type_fold"/>
</dbReference>
<dbReference type="Gene3D" id="1.25.10.10">
    <property type="entry name" value="Leucine-rich Repeat Variant"/>
    <property type="match status" value="1"/>
</dbReference>
<sequence>MFKKDLHDLVSGIRANKGNESKFINDSIQEIKEELKSLDVEERAIAILKLTYLRMLGYNMDWAAFKVIEVIAQSDFTYKRVGYLAASQSFSETTDVILLITGVIRKDLLSPNMYDGGIALDCLSNICTTELARDLVPDVVSMLSSARPYTRKKAVLVMYKIFLRFPDALRPSFPRLKEKLEDQDVAVVSAAVNVICELAKKNAKNYLPLAPVLFNILTKSNNNWMLIKVIKLFAVLIPLEERLGKKLVEPLCNIINSTNSMSLMYEAIYTCIVGLSTYRNVMQLCSSKLRMFIEHPDQNLKYLGLLALAKIMEVFPKGIMEHRDLILNCLEDPDQTIRLRAVELLTGMVDRKNLSFIVDKLRHYLNTADGPYRDELLEKIIYICSQEKYKFVTDFEWYIGILVDLTHVKGCKNGSIVAAQILDVSVRVKAVRGVVVKYMVGLLQDKVLMTEDIESGSMCEALYSAAWVIGEYADLLEDHLEAIDILTQADAYGLPAHISSIFIHNAMKVFSVMTVLDTSAEDPLPKHPKLGEAIQMLKTRLPGFTSSQHIEVQERAAFLEQLVILYEQQLELGVNIGHELKLVAEEALNPVSAQAQSRVPKPENLDLDAWINEPIPEEEDPFTKKSLFDEQPASAAAGYEGYGGLSYENQMAQEKYRVVSAEDNERIKKQYEMERKAKAEYYIGDEPQNEDGPVRNFAQDFPAEAAILRNNLQPEQSPSKGGRGGKRTRVGPRIPIQAVSVLADDENPEGWTGSEQEKPVSVKDDPLASLDLTKPGGISSLPERKHRTQMTPSEAAETAPKPALPPGVPPQRGGRTGRGGRTARGGRAARGRTGRGGPSGRGRGGRAAPKKPAPPATAPTPSPAPPAEQEGAPTPSAPPPANPEAPKKAPPAKRPITRHIDLPKDSEIEITYELISSKTQPNRLLCAFHIKNTSDHPIENATISFNSTLIFQVAPHPKRQPTDPIPLDTIAASSTIVFKLPFQFDTLVQPQILNAQIVYVEQKLSFDVVFPASSIILATPVDTPNFYNILKNKAIHFKSTQFPTKVPLPQAVAKISALFKVSIVEKNEKEHKVSLYGQTVQSQEVAILVCIVNEQLAISIKSDNAILVDSLHSELVAIFNQ</sequence>
<dbReference type="GO" id="GO:0006623">
    <property type="term" value="P:protein targeting to vacuole"/>
    <property type="evidence" value="ECO:0007669"/>
    <property type="project" value="TreeGrafter"/>
</dbReference>
<feature type="compositionally biased region" description="Pro residues" evidence="8">
    <location>
        <begin position="875"/>
        <end position="893"/>
    </location>
</feature>
<dbReference type="InterPro" id="IPR058898">
    <property type="entry name" value="Mu_AP3"/>
</dbReference>
<dbReference type="PANTHER" id="PTHR22781">
    <property type="entry name" value="DELTA ADAPTIN-RELATED"/>
    <property type="match status" value="1"/>
</dbReference>
<dbReference type="GO" id="GO:0006896">
    <property type="term" value="P:Golgi to vacuole transport"/>
    <property type="evidence" value="ECO:0007669"/>
    <property type="project" value="TreeGrafter"/>
</dbReference>
<feature type="region of interest" description="Disordered" evidence="8">
    <location>
        <begin position="709"/>
        <end position="899"/>
    </location>
</feature>
<name>A0A6B2KWK6_9EUKA</name>
<evidence type="ECO:0000259" key="9">
    <source>
        <dbReference type="Pfam" id="PF01602"/>
    </source>
</evidence>
<feature type="compositionally biased region" description="Pro residues" evidence="8">
    <location>
        <begin position="851"/>
        <end position="866"/>
    </location>
</feature>
<evidence type="ECO:0000256" key="4">
    <source>
        <dbReference type="ARBA" id="ARBA00022448"/>
    </source>
</evidence>
<dbReference type="GO" id="GO:0010008">
    <property type="term" value="C:endosome membrane"/>
    <property type="evidence" value="ECO:0007669"/>
    <property type="project" value="TreeGrafter"/>
</dbReference>
<evidence type="ECO:0000256" key="8">
    <source>
        <dbReference type="SAM" id="MobiDB-lite"/>
    </source>
</evidence>
<keyword evidence="4" id="KW-0813">Transport</keyword>
<evidence type="ECO:0000256" key="1">
    <source>
        <dbReference type="ARBA" id="ARBA00004308"/>
    </source>
</evidence>
<feature type="domain" description="AP-3 complex subunit delta Mu C-terminal" evidence="10">
    <location>
        <begin position="1014"/>
        <end position="1118"/>
    </location>
</feature>
<dbReference type="GO" id="GO:0030123">
    <property type="term" value="C:AP-3 adaptor complex"/>
    <property type="evidence" value="ECO:0007669"/>
    <property type="project" value="InterPro"/>
</dbReference>
<evidence type="ECO:0000256" key="5">
    <source>
        <dbReference type="ARBA" id="ARBA00022737"/>
    </source>
</evidence>
<dbReference type="InterPro" id="IPR011989">
    <property type="entry name" value="ARM-like"/>
</dbReference>
<feature type="domain" description="Clathrin/coatomer adaptor adaptin-like N-terminal" evidence="9">
    <location>
        <begin position="21"/>
        <end position="563"/>
    </location>
</feature>
<keyword evidence="5" id="KW-0677">Repeat</keyword>
<keyword evidence="6" id="KW-0653">Protein transport</keyword>
<evidence type="ECO:0000256" key="2">
    <source>
        <dbReference type="ARBA" id="ARBA00006613"/>
    </source>
</evidence>
<evidence type="ECO:0000256" key="3">
    <source>
        <dbReference type="ARBA" id="ARBA00015717"/>
    </source>
</evidence>
<reference evidence="11" key="1">
    <citation type="journal article" date="2020" name="J. Eukaryot. Microbiol.">
        <title>De novo Sequencing, Assembly and Annotation of the Transcriptome for the Free-Living Testate Amoeba Arcella intermedia.</title>
        <authorList>
            <person name="Ribeiro G.M."/>
            <person name="Porfirio-Sousa A.L."/>
            <person name="Maurer-Alcala X.X."/>
            <person name="Katz L.A."/>
            <person name="Lahr D.J.G."/>
        </authorList>
    </citation>
    <scope>NUCLEOTIDE SEQUENCE</scope>
</reference>
<comment type="similarity">
    <text evidence="2">Belongs to the adaptor complexes large subunit family.</text>
</comment>
<evidence type="ECO:0000313" key="11">
    <source>
        <dbReference type="EMBL" id="NDV29160.1"/>
    </source>
</evidence>
<accession>A0A6B2KWK6</accession>
<dbReference type="Pfam" id="PF26171">
    <property type="entry name" value="Mu_AP3"/>
    <property type="match status" value="1"/>
</dbReference>
<protein>
    <recommendedName>
        <fullName evidence="3">AP-3 complex subunit delta</fullName>
    </recommendedName>
</protein>
<dbReference type="SUPFAM" id="SSF48371">
    <property type="entry name" value="ARM repeat"/>
    <property type="match status" value="1"/>
</dbReference>
<dbReference type="InterPro" id="IPR002553">
    <property type="entry name" value="Clathrin/coatomer_adapt-like_N"/>
</dbReference>
<keyword evidence="7" id="KW-0472">Membrane</keyword>
<evidence type="ECO:0000256" key="6">
    <source>
        <dbReference type="ARBA" id="ARBA00022927"/>
    </source>
</evidence>
<evidence type="ECO:0000256" key="7">
    <source>
        <dbReference type="ARBA" id="ARBA00023136"/>
    </source>
</evidence>
<dbReference type="Pfam" id="PF01602">
    <property type="entry name" value="Adaptin_N"/>
    <property type="match status" value="1"/>
</dbReference>
<feature type="compositionally biased region" description="Gly residues" evidence="8">
    <location>
        <begin position="814"/>
        <end position="823"/>
    </location>
</feature>
<dbReference type="FunFam" id="1.25.10.10:FF:000251">
    <property type="entry name" value="AP-3 complex subunit delta"/>
    <property type="match status" value="1"/>
</dbReference>
<organism evidence="11">
    <name type="scientific">Arcella intermedia</name>
    <dbReference type="NCBI Taxonomy" id="1963864"/>
    <lineage>
        <taxon>Eukaryota</taxon>
        <taxon>Amoebozoa</taxon>
        <taxon>Tubulinea</taxon>
        <taxon>Elardia</taxon>
        <taxon>Arcellinida</taxon>
        <taxon>Sphaerothecina</taxon>
        <taxon>Arcellidae</taxon>
        <taxon>Arcella</taxon>
    </lineage>
</organism>
<proteinExistence type="inferred from homology"/>
<evidence type="ECO:0000259" key="10">
    <source>
        <dbReference type="Pfam" id="PF26171"/>
    </source>
</evidence>
<feature type="compositionally biased region" description="Basic and acidic residues" evidence="8">
    <location>
        <begin position="755"/>
        <end position="766"/>
    </location>
</feature>
<dbReference type="AlphaFoldDB" id="A0A6B2KWK6"/>
<comment type="subcellular location">
    <subcellularLocation>
        <location evidence="1">Endomembrane system</location>
    </subcellularLocation>
</comment>
<dbReference type="InterPro" id="IPR017105">
    <property type="entry name" value="AP3_complex_dsu"/>
</dbReference>
<feature type="compositionally biased region" description="Polar residues" evidence="8">
    <location>
        <begin position="710"/>
        <end position="719"/>
    </location>
</feature>
<dbReference type="EMBL" id="GIBP01000191">
    <property type="protein sequence ID" value="NDV29160.1"/>
    <property type="molecule type" value="Transcribed_RNA"/>
</dbReference>
<dbReference type="PANTHER" id="PTHR22781:SF12">
    <property type="entry name" value="AP-3 COMPLEX SUBUNIT DELTA-1"/>
    <property type="match status" value="1"/>
</dbReference>